<keyword evidence="3" id="KW-1185">Reference proteome</keyword>
<sequence>MIEATPQHRLDCVALVYDDLIKRSDFVLEHQMKVLKRKYLYSLMKECPQKEFDMRLIYLEGKLFNTLNYSERQRRKRKYYKPFSTKPLEKLLPGQVAISEASEEEISEKEDAISEEDDISGDEKSQK</sequence>
<gene>
    <name evidence="2" type="ORF">AVEN_33359_1</name>
</gene>
<reference evidence="2 3" key="1">
    <citation type="journal article" date="2019" name="Sci. Rep.">
        <title>Orb-weaving spider Araneus ventricosus genome elucidates the spidroin gene catalogue.</title>
        <authorList>
            <person name="Kono N."/>
            <person name="Nakamura H."/>
            <person name="Ohtoshi R."/>
            <person name="Moran D.A.P."/>
            <person name="Shinohara A."/>
            <person name="Yoshida Y."/>
            <person name="Fujiwara M."/>
            <person name="Mori M."/>
            <person name="Tomita M."/>
            <person name="Arakawa K."/>
        </authorList>
    </citation>
    <scope>NUCLEOTIDE SEQUENCE [LARGE SCALE GENOMIC DNA]</scope>
</reference>
<organism evidence="2 3">
    <name type="scientific">Araneus ventricosus</name>
    <name type="common">Orbweaver spider</name>
    <name type="synonym">Epeira ventricosa</name>
    <dbReference type="NCBI Taxonomy" id="182803"/>
    <lineage>
        <taxon>Eukaryota</taxon>
        <taxon>Metazoa</taxon>
        <taxon>Ecdysozoa</taxon>
        <taxon>Arthropoda</taxon>
        <taxon>Chelicerata</taxon>
        <taxon>Arachnida</taxon>
        <taxon>Araneae</taxon>
        <taxon>Araneomorphae</taxon>
        <taxon>Entelegynae</taxon>
        <taxon>Araneoidea</taxon>
        <taxon>Araneidae</taxon>
        <taxon>Araneus</taxon>
    </lineage>
</organism>
<accession>A0A4Y2J6U2</accession>
<feature type="region of interest" description="Disordered" evidence="1">
    <location>
        <begin position="99"/>
        <end position="127"/>
    </location>
</feature>
<comment type="caution">
    <text evidence="2">The sequence shown here is derived from an EMBL/GenBank/DDBJ whole genome shotgun (WGS) entry which is preliminary data.</text>
</comment>
<protein>
    <submittedName>
        <fullName evidence="2">Uncharacterized protein</fullName>
    </submittedName>
</protein>
<dbReference type="EMBL" id="BGPR01003251">
    <property type="protein sequence ID" value="GBM85645.1"/>
    <property type="molecule type" value="Genomic_DNA"/>
</dbReference>
<dbReference type="AlphaFoldDB" id="A0A4Y2J6U2"/>
<feature type="compositionally biased region" description="Acidic residues" evidence="1">
    <location>
        <begin position="101"/>
        <end position="120"/>
    </location>
</feature>
<proteinExistence type="predicted"/>
<dbReference type="Proteomes" id="UP000499080">
    <property type="component" value="Unassembled WGS sequence"/>
</dbReference>
<evidence type="ECO:0000256" key="1">
    <source>
        <dbReference type="SAM" id="MobiDB-lite"/>
    </source>
</evidence>
<evidence type="ECO:0000313" key="2">
    <source>
        <dbReference type="EMBL" id="GBM85645.1"/>
    </source>
</evidence>
<evidence type="ECO:0000313" key="3">
    <source>
        <dbReference type="Proteomes" id="UP000499080"/>
    </source>
</evidence>
<name>A0A4Y2J6U2_ARAVE</name>